<dbReference type="InterPro" id="IPR003772">
    <property type="entry name" value="YceD"/>
</dbReference>
<organism evidence="6 7">
    <name type="scientific">Beggiatoa leptomitoformis</name>
    <dbReference type="NCBI Taxonomy" id="288004"/>
    <lineage>
        <taxon>Bacteria</taxon>
        <taxon>Pseudomonadati</taxon>
        <taxon>Pseudomonadota</taxon>
        <taxon>Gammaproteobacteria</taxon>
        <taxon>Thiotrichales</taxon>
        <taxon>Thiotrichaceae</taxon>
        <taxon>Beggiatoa</taxon>
    </lineage>
</organism>
<dbReference type="Proteomes" id="UP000234271">
    <property type="component" value="Chromosome"/>
</dbReference>
<evidence type="ECO:0000256" key="3">
    <source>
        <dbReference type="ARBA" id="ARBA00015716"/>
    </source>
</evidence>
<dbReference type="EMBL" id="CP018889">
    <property type="protein sequence ID" value="AUI68872.1"/>
    <property type="molecule type" value="Genomic_DNA"/>
</dbReference>
<dbReference type="InterPro" id="IPR039255">
    <property type="entry name" value="YceD_bac"/>
</dbReference>
<dbReference type="OrthoDB" id="9786771at2"/>
<keyword evidence="7" id="KW-1185">Reference proteome</keyword>
<dbReference type="Pfam" id="PF02620">
    <property type="entry name" value="YceD"/>
    <property type="match status" value="1"/>
</dbReference>
<accession>A0A2N9YEG7</accession>
<evidence type="ECO:0000313" key="6">
    <source>
        <dbReference type="EMBL" id="AUI68872.1"/>
    </source>
</evidence>
<comment type="similarity">
    <text evidence="2">Belongs to the DUF177 domain family.</text>
</comment>
<dbReference type="GO" id="GO:0042254">
    <property type="term" value="P:ribosome biogenesis"/>
    <property type="evidence" value="ECO:0007669"/>
    <property type="project" value="UniProtKB-KW"/>
</dbReference>
<comment type="function">
    <text evidence="1">Plays a role in synthesis, processing and/or stability of 23S rRNA.</text>
</comment>
<dbReference type="KEGG" id="blep:AL038_15025"/>
<protein>
    <recommendedName>
        <fullName evidence="3">Large ribosomal RNA subunit accumulation protein YceD</fullName>
    </recommendedName>
    <alternativeName>
        <fullName evidence="5">23S rRNA accumulation protein YceD</fullName>
    </alternativeName>
</protein>
<dbReference type="PANTHER" id="PTHR38099:SF1">
    <property type="entry name" value="LARGE RIBOSOMAL RNA SUBUNIT ACCUMULATION PROTEIN YCED"/>
    <property type="match status" value="1"/>
</dbReference>
<evidence type="ECO:0000256" key="1">
    <source>
        <dbReference type="ARBA" id="ARBA00002868"/>
    </source>
</evidence>
<dbReference type="AlphaFoldDB" id="A0A2N9YEG7"/>
<evidence type="ECO:0000313" key="7">
    <source>
        <dbReference type="Proteomes" id="UP000234271"/>
    </source>
</evidence>
<dbReference type="PANTHER" id="PTHR38099">
    <property type="entry name" value="LARGE RIBOSOMAL RNA SUBUNIT ACCUMULATION PROTEIN YCED"/>
    <property type="match status" value="1"/>
</dbReference>
<dbReference type="STRING" id="288004.AL038_15025"/>
<evidence type="ECO:0000256" key="5">
    <source>
        <dbReference type="ARBA" id="ARBA00031841"/>
    </source>
</evidence>
<sequence length="171" mass="19130">MLKDLPELIEPIRLAQQGITLCGQVPLARMTRIHDSLCEVQGDVAIAWTFTKDEQSRPIIQGTLKTTLVMTCQRCLQPMIVELDVPVTLMILNSEQDEEDVPETFETLILDKTPVSLPELIEDELVLAMPLVTYHEHCPQNDYILPDSTPITEPNTPSNPFAVLGVLKKAN</sequence>
<keyword evidence="4" id="KW-0690">Ribosome biogenesis</keyword>
<dbReference type="GO" id="GO:0005829">
    <property type="term" value="C:cytosol"/>
    <property type="evidence" value="ECO:0007669"/>
    <property type="project" value="TreeGrafter"/>
</dbReference>
<proteinExistence type="inferred from homology"/>
<reference evidence="7" key="1">
    <citation type="submission" date="2016-12" db="EMBL/GenBank/DDBJ databases">
        <title>Complete Genome Sequence of Beggiatoa leptomitiformis D-401.</title>
        <authorList>
            <person name="Fomenkov A."/>
            <person name="Vincze T."/>
            <person name="Grabovich M."/>
            <person name="Anton B.P."/>
            <person name="Dubinina G."/>
            <person name="Orlova M."/>
            <person name="Belousova E."/>
            <person name="Roberts R.J."/>
        </authorList>
    </citation>
    <scope>NUCLEOTIDE SEQUENCE [LARGE SCALE GENOMIC DNA]</scope>
    <source>
        <strain evidence="7">D-401</strain>
    </source>
</reference>
<evidence type="ECO:0000256" key="2">
    <source>
        <dbReference type="ARBA" id="ARBA00010740"/>
    </source>
</evidence>
<evidence type="ECO:0000256" key="4">
    <source>
        <dbReference type="ARBA" id="ARBA00022517"/>
    </source>
</evidence>
<gene>
    <name evidence="6" type="ORF">BLE401_09230</name>
</gene>
<dbReference type="RefSeq" id="WP_062154180.1">
    <property type="nucleotide sequence ID" value="NZ_CP012373.2"/>
</dbReference>
<name>A0A2N9YEG7_9GAMM</name>